<feature type="domain" description="Reverse transcriptase" evidence="1">
    <location>
        <begin position="1"/>
        <end position="214"/>
    </location>
</feature>
<gene>
    <name evidence="2" type="ORF">Scep_004286</name>
</gene>
<dbReference type="Proteomes" id="UP001419268">
    <property type="component" value="Unassembled WGS sequence"/>
</dbReference>
<keyword evidence="3" id="KW-1185">Reference proteome</keyword>
<dbReference type="Pfam" id="PF00078">
    <property type="entry name" value="RVT_1"/>
    <property type="match status" value="1"/>
</dbReference>
<dbReference type="InterPro" id="IPR000477">
    <property type="entry name" value="RT_dom"/>
</dbReference>
<name>A0AAP0KU04_9MAGN</name>
<organism evidence="2 3">
    <name type="scientific">Stephania cephalantha</name>
    <dbReference type="NCBI Taxonomy" id="152367"/>
    <lineage>
        <taxon>Eukaryota</taxon>
        <taxon>Viridiplantae</taxon>
        <taxon>Streptophyta</taxon>
        <taxon>Embryophyta</taxon>
        <taxon>Tracheophyta</taxon>
        <taxon>Spermatophyta</taxon>
        <taxon>Magnoliopsida</taxon>
        <taxon>Ranunculales</taxon>
        <taxon>Menispermaceae</taxon>
        <taxon>Menispermoideae</taxon>
        <taxon>Cissampelideae</taxon>
        <taxon>Stephania</taxon>
    </lineage>
</organism>
<evidence type="ECO:0000259" key="1">
    <source>
        <dbReference type="PROSITE" id="PS50878"/>
    </source>
</evidence>
<dbReference type="PROSITE" id="PS50878">
    <property type="entry name" value="RT_POL"/>
    <property type="match status" value="1"/>
</dbReference>
<reference evidence="2 3" key="1">
    <citation type="submission" date="2024-01" db="EMBL/GenBank/DDBJ databases">
        <title>Genome assemblies of Stephania.</title>
        <authorList>
            <person name="Yang L."/>
        </authorList>
    </citation>
    <scope>NUCLEOTIDE SEQUENCE [LARGE SCALE GENOMIC DNA]</scope>
    <source>
        <strain evidence="2">JXDWG</strain>
        <tissue evidence="2">Leaf</tissue>
    </source>
</reference>
<proteinExistence type="predicted"/>
<dbReference type="AlphaFoldDB" id="A0AAP0KU04"/>
<accession>A0AAP0KU04</accession>
<dbReference type="InterPro" id="IPR043502">
    <property type="entry name" value="DNA/RNA_pol_sf"/>
</dbReference>
<evidence type="ECO:0000313" key="2">
    <source>
        <dbReference type="EMBL" id="KAK9157712.1"/>
    </source>
</evidence>
<evidence type="ECO:0000313" key="3">
    <source>
        <dbReference type="Proteomes" id="UP001419268"/>
    </source>
</evidence>
<dbReference type="EMBL" id="JBBNAG010000002">
    <property type="protein sequence ID" value="KAK9157712.1"/>
    <property type="molecule type" value="Genomic_DNA"/>
</dbReference>
<dbReference type="PANTHER" id="PTHR31635">
    <property type="entry name" value="REVERSE TRANSCRIPTASE DOMAIN-CONTAINING PROTEIN-RELATED"/>
    <property type="match status" value="1"/>
</dbReference>
<sequence>MNSLVSDLQSSFILERKLTHNIVVVHEIIHSMKRKSGKKGWMAIKMDLEKAYDQLRWSFVKDTLTMAHIPTWLIDRIMHCISNFQMKVLWNDFMLEAFTPTRGVRQGDSLSPYIFVLVMEVLAHRIQHAIDSKRWEGIRLGRSGPIISHLFFADDMFLFAEATIEQARVIKEVLHIFSDCSGQRVNRQKTKVYFSKNVSLHDKNSISREFGFGVTSNLGKYIGSP</sequence>
<comment type="caution">
    <text evidence="2">The sequence shown here is derived from an EMBL/GenBank/DDBJ whole genome shotgun (WGS) entry which is preliminary data.</text>
</comment>
<dbReference type="SUPFAM" id="SSF56672">
    <property type="entry name" value="DNA/RNA polymerases"/>
    <property type="match status" value="1"/>
</dbReference>
<dbReference type="PANTHER" id="PTHR31635:SF196">
    <property type="entry name" value="REVERSE TRANSCRIPTASE DOMAIN-CONTAINING PROTEIN-RELATED"/>
    <property type="match status" value="1"/>
</dbReference>
<protein>
    <recommendedName>
        <fullName evidence="1">Reverse transcriptase domain-containing protein</fullName>
    </recommendedName>
</protein>
<dbReference type="CDD" id="cd01650">
    <property type="entry name" value="RT_nLTR_like"/>
    <property type="match status" value="1"/>
</dbReference>